<evidence type="ECO:0000313" key="2">
    <source>
        <dbReference type="EMBL" id="RFT66477.1"/>
    </source>
</evidence>
<sequence length="227" mass="26312">MVRPKLTFEQVKAKFEERGYELLETEYVKNTAKMRYRCPNHPDKDVSITYSDLRSGSGCRYCGVLKRRHTIDSVREAFKERGYELLETYYKSAHQKLRYRCPSHPDEILSITYGNLRHGHGCSKCGKAKSGTTRSKTHSTLYSKEQRQEARQETARLLDTYCFDCPNKDLPYIGDIEESCYKSCPHGIGLDIRRCGAILAGEDADIVIERYKVRFEKERIDSKEVTV</sequence>
<gene>
    <name evidence="2" type="ORF">D0U04_13590</name>
    <name evidence="1" type="ORF">DJ93_404</name>
</gene>
<dbReference type="Proteomes" id="UP000264294">
    <property type="component" value="Unassembled WGS sequence"/>
</dbReference>
<dbReference type="Proteomes" id="UP000029389">
    <property type="component" value="Unassembled WGS sequence"/>
</dbReference>
<evidence type="ECO:0000313" key="1">
    <source>
        <dbReference type="EMBL" id="KFN04401.1"/>
    </source>
</evidence>
<dbReference type="EMBL" id="QVOD01000014">
    <property type="protein sequence ID" value="RFT66477.1"/>
    <property type="molecule type" value="Genomic_DNA"/>
</dbReference>
<organism evidence="1 3">
    <name type="scientific">Bacillus clarus</name>
    <dbReference type="NCBI Taxonomy" id="2338372"/>
    <lineage>
        <taxon>Bacteria</taxon>
        <taxon>Bacillati</taxon>
        <taxon>Bacillota</taxon>
        <taxon>Bacilli</taxon>
        <taxon>Bacillales</taxon>
        <taxon>Bacillaceae</taxon>
        <taxon>Bacillus</taxon>
        <taxon>Bacillus cereus group</taxon>
    </lineage>
</organism>
<accession>A0A090ZJK9</accession>
<evidence type="ECO:0000313" key="4">
    <source>
        <dbReference type="Proteomes" id="UP000264294"/>
    </source>
</evidence>
<dbReference type="EMBL" id="JMQC01000008">
    <property type="protein sequence ID" value="KFN04401.1"/>
    <property type="molecule type" value="Genomic_DNA"/>
</dbReference>
<dbReference type="PATRIC" id="fig|1405.8.peg.577"/>
<dbReference type="InterPro" id="IPR007929">
    <property type="entry name" value="DUF723"/>
</dbReference>
<dbReference type="Pfam" id="PF05265">
    <property type="entry name" value="DUF723"/>
    <property type="match status" value="1"/>
</dbReference>
<reference evidence="2 4" key="2">
    <citation type="submission" date="2018-08" db="EMBL/GenBank/DDBJ databases">
        <title>Bacillus clarus sp. nov. strain PS00077A.</title>
        <authorList>
            <person name="Mendez Acevedo M."/>
            <person name="Carroll L."/>
            <person name="Mukherjee M."/>
            <person name="Wiedmann M."/>
            <person name="Kovac J."/>
        </authorList>
    </citation>
    <scope>NUCLEOTIDE SEQUENCE [LARGE SCALE GENOMIC DNA]</scope>
    <source>
        <strain evidence="2 4">PS00077A</strain>
    </source>
</reference>
<proteinExistence type="predicted"/>
<dbReference type="AlphaFoldDB" id="A0A090ZJK9"/>
<protein>
    <submittedName>
        <fullName evidence="2">DUF723 domain-containing protein</fullName>
    </submittedName>
</protein>
<keyword evidence="4" id="KW-1185">Reference proteome</keyword>
<reference evidence="1 3" key="1">
    <citation type="submission" date="2014-04" db="EMBL/GenBank/DDBJ databases">
        <authorList>
            <person name="Bishop-Lilly K.A."/>
            <person name="Broomall S.M."/>
            <person name="Chain P.S."/>
            <person name="Chertkov O."/>
            <person name="Coyne S.R."/>
            <person name="Daligault H.E."/>
            <person name="Davenport K.W."/>
            <person name="Erkkila T."/>
            <person name="Frey K.G."/>
            <person name="Gibbons H.S."/>
            <person name="Gu W."/>
            <person name="Jaissle J."/>
            <person name="Johnson S.L."/>
            <person name="Koroleva G.I."/>
            <person name="Ladner J.T."/>
            <person name="Lo C.-C."/>
            <person name="Minogue T.D."/>
            <person name="Munk C."/>
            <person name="Palacios G.F."/>
            <person name="Redden C.L."/>
            <person name="Rosenzweig C.N."/>
            <person name="Scholz M.B."/>
            <person name="Teshima H."/>
            <person name="Xu Y."/>
        </authorList>
    </citation>
    <scope>NUCLEOTIDE SEQUENCE [LARGE SCALE GENOMIC DNA]</scope>
    <source>
        <strain evidence="1 3">BHP</strain>
    </source>
</reference>
<name>A0A090ZJK9_9BACI</name>
<comment type="caution">
    <text evidence="1">The sequence shown here is derived from an EMBL/GenBank/DDBJ whole genome shotgun (WGS) entry which is preliminary data.</text>
</comment>
<dbReference type="RefSeq" id="WP_042979077.1">
    <property type="nucleotide sequence ID" value="NZ_JMQC01000008.1"/>
</dbReference>
<evidence type="ECO:0000313" key="3">
    <source>
        <dbReference type="Proteomes" id="UP000029389"/>
    </source>
</evidence>